<proteinExistence type="predicted"/>
<reference evidence="1" key="1">
    <citation type="submission" date="2018-01" db="EMBL/GenBank/DDBJ databases">
        <title>An insight into the sialome of Amazonian anophelines.</title>
        <authorList>
            <person name="Ribeiro J.M."/>
            <person name="Scarpassa V."/>
            <person name="Calvo E."/>
        </authorList>
    </citation>
    <scope>NUCLEOTIDE SEQUENCE</scope>
    <source>
        <tissue evidence="1">Salivary glands</tissue>
    </source>
</reference>
<sequence length="66" mass="7573">MMAVGLVGLIHGGIHVVRSDDAVIRVGHRYVLHCVEISTKQLVRSMIELIDRSNRFVWQKDDKFLN</sequence>
<protein>
    <submittedName>
        <fullName evidence="1">Putative secreted protein</fullName>
    </submittedName>
</protein>
<accession>A0A2M4CFV8</accession>
<dbReference type="EMBL" id="GGFJ01014998">
    <property type="protein sequence ID" value="MBW64139.1"/>
    <property type="molecule type" value="Transcribed_RNA"/>
</dbReference>
<name>A0A2M4CFV8_9DIPT</name>
<dbReference type="AlphaFoldDB" id="A0A2M4CFV8"/>
<evidence type="ECO:0000313" key="1">
    <source>
        <dbReference type="EMBL" id="MBW64139.1"/>
    </source>
</evidence>
<organism evidence="1">
    <name type="scientific">Anopheles marajoara</name>
    <dbReference type="NCBI Taxonomy" id="58244"/>
    <lineage>
        <taxon>Eukaryota</taxon>
        <taxon>Metazoa</taxon>
        <taxon>Ecdysozoa</taxon>
        <taxon>Arthropoda</taxon>
        <taxon>Hexapoda</taxon>
        <taxon>Insecta</taxon>
        <taxon>Pterygota</taxon>
        <taxon>Neoptera</taxon>
        <taxon>Endopterygota</taxon>
        <taxon>Diptera</taxon>
        <taxon>Nematocera</taxon>
        <taxon>Culicoidea</taxon>
        <taxon>Culicidae</taxon>
        <taxon>Anophelinae</taxon>
        <taxon>Anopheles</taxon>
    </lineage>
</organism>